<dbReference type="STRING" id="353153.Q4CXZ8"/>
<dbReference type="SMR" id="Q4CXZ8"/>
<organism evidence="7 8">
    <name type="scientific">Trypanosoma cruzi (strain CL Brener)</name>
    <dbReference type="NCBI Taxonomy" id="353153"/>
    <lineage>
        <taxon>Eukaryota</taxon>
        <taxon>Discoba</taxon>
        <taxon>Euglenozoa</taxon>
        <taxon>Kinetoplastea</taxon>
        <taxon>Metakinetoplastina</taxon>
        <taxon>Trypanosomatida</taxon>
        <taxon>Trypanosomatidae</taxon>
        <taxon>Trypanosoma</taxon>
        <taxon>Schizotrypanum</taxon>
    </lineage>
</organism>
<dbReference type="InterPro" id="IPR039702">
    <property type="entry name" value="FPS1-like"/>
</dbReference>
<dbReference type="FunFam" id="1.10.600.10:FF:000033">
    <property type="entry name" value="Farnesyl pyrophosphate synthase"/>
    <property type="match status" value="1"/>
</dbReference>
<dbReference type="FunCoup" id="Q4CXZ8">
    <property type="interactions" value="627"/>
</dbReference>
<dbReference type="InterPro" id="IPR000092">
    <property type="entry name" value="Polyprenyl_synt"/>
</dbReference>
<keyword evidence="6" id="KW-0472">Membrane</keyword>
<comment type="caution">
    <text evidence="7">The sequence shown here is derived from an EMBL/GenBank/DDBJ whole genome shotgun (WGS) entry which is preliminary data.</text>
</comment>
<evidence type="ECO:0000313" key="8">
    <source>
        <dbReference type="Proteomes" id="UP000002296"/>
    </source>
</evidence>
<keyword evidence="8" id="KW-1185">Reference proteome</keyword>
<evidence type="ECO:0000256" key="1">
    <source>
        <dbReference type="ARBA" id="ARBA00001946"/>
    </source>
</evidence>
<dbReference type="CDD" id="cd00685">
    <property type="entry name" value="Trans_IPPS_HT"/>
    <property type="match status" value="1"/>
</dbReference>
<dbReference type="SFLD" id="SFLDS00005">
    <property type="entry name" value="Isoprenoid_Synthase_Type_I"/>
    <property type="match status" value="1"/>
</dbReference>
<dbReference type="Proteomes" id="UP000002296">
    <property type="component" value="Unassembled WGS sequence"/>
</dbReference>
<gene>
    <name evidence="7" type="ORF">Tc00.1047053511823.70</name>
</gene>
<accession>Q4CXZ8</accession>
<proteinExistence type="inferred from homology"/>
<comment type="cofactor">
    <cofactor evidence="1">
        <name>Mg(2+)</name>
        <dbReference type="ChEBI" id="CHEBI:18420"/>
    </cofactor>
</comment>
<keyword evidence="4" id="KW-0460">Magnesium</keyword>
<dbReference type="SUPFAM" id="SSF48576">
    <property type="entry name" value="Terpenoid synthases"/>
    <property type="match status" value="1"/>
</dbReference>
<evidence type="ECO:0000313" key="7">
    <source>
        <dbReference type="EMBL" id="EAN85151.1"/>
    </source>
</evidence>
<dbReference type="PROSITE" id="PS00723">
    <property type="entry name" value="POLYPRENYL_SYNTHASE_1"/>
    <property type="match status" value="1"/>
</dbReference>
<dbReference type="PROSITE" id="PS00444">
    <property type="entry name" value="POLYPRENYL_SYNTHASE_2"/>
    <property type="match status" value="1"/>
</dbReference>
<dbReference type="GO" id="GO:0046872">
    <property type="term" value="F:metal ion binding"/>
    <property type="evidence" value="ECO:0007669"/>
    <property type="project" value="UniProtKB-KW"/>
</dbReference>
<comment type="similarity">
    <text evidence="5">Belongs to the FPP/GGPP synthase family.</text>
</comment>
<dbReference type="GO" id="GO:0005737">
    <property type="term" value="C:cytoplasm"/>
    <property type="evidence" value="ECO:0007669"/>
    <property type="project" value="TreeGrafter"/>
</dbReference>
<dbReference type="InParanoid" id="Q4CXZ8"/>
<dbReference type="OMA" id="MGWFVEL"/>
<keyword evidence="6" id="KW-0812">Transmembrane</keyword>
<evidence type="ECO:0000256" key="2">
    <source>
        <dbReference type="ARBA" id="ARBA00022679"/>
    </source>
</evidence>
<evidence type="ECO:0000256" key="4">
    <source>
        <dbReference type="ARBA" id="ARBA00022842"/>
    </source>
</evidence>
<dbReference type="EMBL" id="AAHK01001493">
    <property type="protein sequence ID" value="EAN85151.1"/>
    <property type="molecule type" value="Genomic_DNA"/>
</dbReference>
<keyword evidence="2 5" id="KW-0808">Transferase</keyword>
<dbReference type="RefSeq" id="XP_807002.1">
    <property type="nucleotide sequence ID" value="XM_801909.1"/>
</dbReference>
<dbReference type="KEGG" id="tcr:511823.70"/>
<dbReference type="SFLD" id="SFLDG01017">
    <property type="entry name" value="Polyprenyl_Transferase_Like"/>
    <property type="match status" value="1"/>
</dbReference>
<evidence type="ECO:0000256" key="3">
    <source>
        <dbReference type="ARBA" id="ARBA00022723"/>
    </source>
</evidence>
<dbReference type="InterPro" id="IPR033749">
    <property type="entry name" value="Polyprenyl_synt_CS"/>
</dbReference>
<evidence type="ECO:0000256" key="5">
    <source>
        <dbReference type="RuleBase" id="RU004466"/>
    </source>
</evidence>
<dbReference type="GO" id="GO:0045337">
    <property type="term" value="P:farnesyl diphosphate biosynthetic process"/>
    <property type="evidence" value="ECO:0007669"/>
    <property type="project" value="TreeGrafter"/>
</dbReference>
<sequence>MTAFACFPHSLFYSTRLPFFFFFFCVCVHCCLRYLCLLKCAYCCSDKNYFRPLNYFFYCLYLAMASMERFLSVYDEVQAFLLDQLQSKYEIDPNRARYLRIMMDTTCLGGKYFRGMTVVNVAEGFLAVTQHDEATKERILHDACVGGWMIEFLQAHYLVEDDIMDGSVMRRGKPCWYRFPGVTTQCAINDGIILKSWTQIMAWHYFADRPFLKDLLCLFQKVDYATAIGQMYDVTSMCDSNKLDPEVAQPMTTDFAEFTPAIYKRIVKYKTTFYTYLLPLVMGLLVSEAAASVEMNLVERVAHLIGEYFQVQDDVMDCFTPPEQLGKVGTDIEDAKCSWLAVTFLGKANAAQVAEFKANYGEKDPAKVAVVKRLYSKANLQADFAAYEAEVVREVESLIEQLKVKSPTFAESVAVVWEKTHKRKK</sequence>
<dbReference type="GO" id="GO:0004337">
    <property type="term" value="F:(2E,6E)-farnesyl diphosphate synthase activity"/>
    <property type="evidence" value="ECO:0007669"/>
    <property type="project" value="TreeGrafter"/>
</dbReference>
<dbReference type="eggNOG" id="KOG0711">
    <property type="taxonomic scope" value="Eukaryota"/>
</dbReference>
<protein>
    <submittedName>
        <fullName evidence="7">Farnesyl pyrophosphate synthase, putative</fullName>
    </submittedName>
</protein>
<dbReference type="PANTHER" id="PTHR11525:SF0">
    <property type="entry name" value="FARNESYL PYROPHOSPHATE SYNTHASE"/>
    <property type="match status" value="1"/>
</dbReference>
<dbReference type="Gene3D" id="1.10.600.10">
    <property type="entry name" value="Farnesyl Diphosphate Synthase"/>
    <property type="match status" value="1"/>
</dbReference>
<evidence type="ECO:0000256" key="6">
    <source>
        <dbReference type="SAM" id="Phobius"/>
    </source>
</evidence>
<dbReference type="AlphaFoldDB" id="Q4CXZ8"/>
<reference evidence="7 8" key="1">
    <citation type="journal article" date="2005" name="Science">
        <title>The genome sequence of Trypanosoma cruzi, etiologic agent of Chagas disease.</title>
        <authorList>
            <person name="El-Sayed N.M."/>
            <person name="Myler P.J."/>
            <person name="Bartholomeu D.C."/>
            <person name="Nilsson D."/>
            <person name="Aggarwal G."/>
            <person name="Tran A.N."/>
            <person name="Ghedin E."/>
            <person name="Worthey E.A."/>
            <person name="Delcher A.L."/>
            <person name="Blandin G."/>
            <person name="Westenberger S.J."/>
            <person name="Caler E."/>
            <person name="Cerqueira G.C."/>
            <person name="Branche C."/>
            <person name="Haas B."/>
            <person name="Anupama A."/>
            <person name="Arner E."/>
            <person name="Aslund L."/>
            <person name="Attipoe P."/>
            <person name="Bontempi E."/>
            <person name="Bringaud F."/>
            <person name="Burton P."/>
            <person name="Cadag E."/>
            <person name="Campbell D.A."/>
            <person name="Carrington M."/>
            <person name="Crabtree J."/>
            <person name="Darban H."/>
            <person name="da Silveira J.F."/>
            <person name="de Jong P."/>
            <person name="Edwards K."/>
            <person name="Englund P.T."/>
            <person name="Fazelina G."/>
            <person name="Feldblyum T."/>
            <person name="Ferella M."/>
            <person name="Frasch A.C."/>
            <person name="Gull K."/>
            <person name="Horn D."/>
            <person name="Hou L."/>
            <person name="Huang Y."/>
            <person name="Kindlund E."/>
            <person name="Klingbeil M."/>
            <person name="Kluge S."/>
            <person name="Koo H."/>
            <person name="Lacerda D."/>
            <person name="Levin M.J."/>
            <person name="Lorenzi H."/>
            <person name="Louie T."/>
            <person name="Machado C.R."/>
            <person name="McCulloch R."/>
            <person name="McKenna A."/>
            <person name="Mizuno Y."/>
            <person name="Mottram J.C."/>
            <person name="Nelson S."/>
            <person name="Ochaya S."/>
            <person name="Osoegawa K."/>
            <person name="Pai G."/>
            <person name="Parsons M."/>
            <person name="Pentony M."/>
            <person name="Pettersson U."/>
            <person name="Pop M."/>
            <person name="Ramirez J.L."/>
            <person name="Rinta J."/>
            <person name="Robertson L."/>
            <person name="Salzberg S.L."/>
            <person name="Sanchez D.O."/>
            <person name="Seyler A."/>
            <person name="Sharma R."/>
            <person name="Shetty J."/>
            <person name="Simpson A.J."/>
            <person name="Sisk E."/>
            <person name="Tammi M.T."/>
            <person name="Tarleton R."/>
            <person name="Teixeira S."/>
            <person name="Van Aken S."/>
            <person name="Vogt C."/>
            <person name="Ward P.N."/>
            <person name="Wickstead B."/>
            <person name="Wortman J."/>
            <person name="White O."/>
            <person name="Fraser C.M."/>
            <person name="Stuart K.D."/>
            <person name="Andersson B."/>
        </authorList>
    </citation>
    <scope>NUCLEOTIDE SEQUENCE [LARGE SCALE GENOMIC DNA]</scope>
    <source>
        <strain evidence="7 8">CL Brener</strain>
    </source>
</reference>
<dbReference type="Pfam" id="PF00348">
    <property type="entry name" value="polyprenyl_synt"/>
    <property type="match status" value="1"/>
</dbReference>
<feature type="transmembrane region" description="Helical" evidence="6">
    <location>
        <begin position="55"/>
        <end position="74"/>
    </location>
</feature>
<dbReference type="GO" id="GO:0004161">
    <property type="term" value="F:dimethylallyltranstransferase activity"/>
    <property type="evidence" value="ECO:0007669"/>
    <property type="project" value="TreeGrafter"/>
</dbReference>
<feature type="transmembrane region" description="Helical" evidence="6">
    <location>
        <begin position="17"/>
        <end position="35"/>
    </location>
</feature>
<keyword evidence="3" id="KW-0479">Metal-binding</keyword>
<dbReference type="InterPro" id="IPR008949">
    <property type="entry name" value="Isoprenoid_synthase_dom_sf"/>
</dbReference>
<keyword evidence="6" id="KW-1133">Transmembrane helix</keyword>
<dbReference type="GeneID" id="3537149"/>
<name>Q4CXZ8_TRYCC</name>
<dbReference type="PANTHER" id="PTHR11525">
    <property type="entry name" value="FARNESYL-PYROPHOSPHATE SYNTHETASE"/>
    <property type="match status" value="1"/>
</dbReference>
<dbReference type="PaxDb" id="353153-Q4CXZ8"/>